<evidence type="ECO:0000313" key="6">
    <source>
        <dbReference type="Proteomes" id="UP000178808"/>
    </source>
</evidence>
<evidence type="ECO:0000256" key="2">
    <source>
        <dbReference type="ARBA" id="ARBA00022448"/>
    </source>
</evidence>
<dbReference type="Proteomes" id="UP000178808">
    <property type="component" value="Unassembled WGS sequence"/>
</dbReference>
<gene>
    <name evidence="5" type="ORF">A3I31_01120</name>
</gene>
<evidence type="ECO:0000256" key="4">
    <source>
        <dbReference type="SAM" id="Phobius"/>
    </source>
</evidence>
<feature type="transmembrane region" description="Helical" evidence="4">
    <location>
        <begin position="15"/>
        <end position="36"/>
    </location>
</feature>
<organism evidence="5 6">
    <name type="scientific">Candidatus Colwellbacteria bacterium RIFCSPLOWO2_02_FULL_44_20b</name>
    <dbReference type="NCBI Taxonomy" id="1797691"/>
    <lineage>
        <taxon>Bacteria</taxon>
        <taxon>Candidatus Colwelliibacteriota</taxon>
    </lineage>
</organism>
<keyword evidence="4" id="KW-0812">Transmembrane</keyword>
<reference evidence="5 6" key="1">
    <citation type="journal article" date="2016" name="Nat. Commun.">
        <title>Thousands of microbial genomes shed light on interconnected biogeochemical processes in an aquifer system.</title>
        <authorList>
            <person name="Anantharaman K."/>
            <person name="Brown C.T."/>
            <person name="Hug L.A."/>
            <person name="Sharon I."/>
            <person name="Castelle C.J."/>
            <person name="Probst A.J."/>
            <person name="Thomas B.C."/>
            <person name="Singh A."/>
            <person name="Wilkins M.J."/>
            <person name="Karaoz U."/>
            <person name="Brodie E.L."/>
            <person name="Williams K.H."/>
            <person name="Hubbard S.S."/>
            <person name="Banfield J.F."/>
        </authorList>
    </citation>
    <scope>NUCLEOTIDE SEQUENCE [LARGE SCALE GENOMIC DNA]</scope>
</reference>
<dbReference type="InterPro" id="IPR006061">
    <property type="entry name" value="SBP_1_CS"/>
</dbReference>
<protein>
    <recommendedName>
        <fullName evidence="7">ABC transporter substrate-binding protein</fullName>
    </recommendedName>
</protein>
<keyword evidence="3" id="KW-0732">Signal</keyword>
<dbReference type="PANTHER" id="PTHR30061:SF50">
    <property type="entry name" value="MALTOSE_MALTODEXTRIN-BINDING PERIPLASMIC PROTEIN"/>
    <property type="match status" value="1"/>
</dbReference>
<sequence>MSLKKYSNGFTHNQLIILGGAGIIVVFFILVFLGVLPGGRDPAAERAQLTFWGVFDTRSTWDDLISDYIEEHPGVSITYRELSSSAYENDLINALAIDEGPDIFMIQNSWLPRYTNKVVPLTAQAFPPSRLDVLYPEVVASDFVYNGQVHALPLSVDTLALYYNKDTFNNKQIVFPPKTWDEFKLYATRVREFGAGGVLSKTGAAIGGTPKSVNRATDIVGLLMMQYGATMSDVSRGQATFDSDVGLSGLNFYTQFSSPRGLYYTWNDSMGNSVDEFVSQRAAMMINYSYQIENLQAKNPFLNFGIAPVPQRAGAARAINYANYWGLTVSAKSTNSAAAWDFIKFVTTSEAGAEKYLQLTKRPPALRILLQKYQNDPLLGAFIQQALTAQSWYQGDNAATERALTNMLELVIGGKLKAQDALRRAEDEVTLIISRL</sequence>
<dbReference type="SUPFAM" id="SSF53850">
    <property type="entry name" value="Periplasmic binding protein-like II"/>
    <property type="match status" value="1"/>
</dbReference>
<name>A0A1G1Z5S0_9BACT</name>
<evidence type="ECO:0000313" key="5">
    <source>
        <dbReference type="EMBL" id="OGY59789.1"/>
    </source>
</evidence>
<evidence type="ECO:0008006" key="7">
    <source>
        <dbReference type="Google" id="ProtNLM"/>
    </source>
</evidence>
<dbReference type="GO" id="GO:0042956">
    <property type="term" value="P:maltodextrin transmembrane transport"/>
    <property type="evidence" value="ECO:0007669"/>
    <property type="project" value="TreeGrafter"/>
</dbReference>
<evidence type="ECO:0000256" key="1">
    <source>
        <dbReference type="ARBA" id="ARBA00008520"/>
    </source>
</evidence>
<comment type="similarity">
    <text evidence="1">Belongs to the bacterial solute-binding protein 1 family.</text>
</comment>
<keyword evidence="2" id="KW-0813">Transport</keyword>
<dbReference type="PANTHER" id="PTHR30061">
    <property type="entry name" value="MALTOSE-BINDING PERIPLASMIC PROTEIN"/>
    <property type="match status" value="1"/>
</dbReference>
<keyword evidence="4" id="KW-0472">Membrane</keyword>
<dbReference type="GO" id="GO:1901982">
    <property type="term" value="F:maltose binding"/>
    <property type="evidence" value="ECO:0007669"/>
    <property type="project" value="TreeGrafter"/>
</dbReference>
<dbReference type="EMBL" id="MHIZ01000030">
    <property type="protein sequence ID" value="OGY59789.1"/>
    <property type="molecule type" value="Genomic_DNA"/>
</dbReference>
<accession>A0A1G1Z5S0</accession>
<dbReference type="GO" id="GO:0055052">
    <property type="term" value="C:ATP-binding cassette (ABC) transporter complex, substrate-binding subunit-containing"/>
    <property type="evidence" value="ECO:0007669"/>
    <property type="project" value="TreeGrafter"/>
</dbReference>
<dbReference type="PROSITE" id="PS01037">
    <property type="entry name" value="SBP_BACTERIAL_1"/>
    <property type="match status" value="1"/>
</dbReference>
<dbReference type="GO" id="GO:0015768">
    <property type="term" value="P:maltose transport"/>
    <property type="evidence" value="ECO:0007669"/>
    <property type="project" value="TreeGrafter"/>
</dbReference>
<comment type="caution">
    <text evidence="5">The sequence shown here is derived from an EMBL/GenBank/DDBJ whole genome shotgun (WGS) entry which is preliminary data.</text>
</comment>
<proteinExistence type="inferred from homology"/>
<dbReference type="Pfam" id="PF01547">
    <property type="entry name" value="SBP_bac_1"/>
    <property type="match status" value="1"/>
</dbReference>
<evidence type="ECO:0000256" key="3">
    <source>
        <dbReference type="ARBA" id="ARBA00022729"/>
    </source>
</evidence>
<dbReference type="Gene3D" id="3.40.190.10">
    <property type="entry name" value="Periplasmic binding protein-like II"/>
    <property type="match status" value="1"/>
</dbReference>
<keyword evidence="4" id="KW-1133">Transmembrane helix</keyword>
<dbReference type="AlphaFoldDB" id="A0A1G1Z5S0"/>
<dbReference type="InterPro" id="IPR006059">
    <property type="entry name" value="SBP"/>
</dbReference>
<dbReference type="GO" id="GO:0055085">
    <property type="term" value="P:transmembrane transport"/>
    <property type="evidence" value="ECO:0007669"/>
    <property type="project" value="InterPro"/>
</dbReference>